<evidence type="ECO:0000259" key="9">
    <source>
        <dbReference type="Pfam" id="PF25990"/>
    </source>
</evidence>
<dbReference type="InterPro" id="IPR050465">
    <property type="entry name" value="UPF0194_transport"/>
</dbReference>
<proteinExistence type="inferred from homology"/>
<evidence type="ECO:0000313" key="11">
    <source>
        <dbReference type="Proteomes" id="UP000552757"/>
    </source>
</evidence>
<evidence type="ECO:0000256" key="2">
    <source>
        <dbReference type="ARBA" id="ARBA00009477"/>
    </source>
</evidence>
<dbReference type="Gene3D" id="2.40.420.20">
    <property type="match status" value="1"/>
</dbReference>
<evidence type="ECO:0000256" key="5">
    <source>
        <dbReference type="SAM" id="MobiDB-lite"/>
    </source>
</evidence>
<feature type="domain" description="YknX-like beta-barrel" evidence="9">
    <location>
        <begin position="246"/>
        <end position="334"/>
    </location>
</feature>
<dbReference type="Gene3D" id="1.10.287.470">
    <property type="entry name" value="Helix hairpin bin"/>
    <property type="match status" value="1"/>
</dbReference>
<comment type="caution">
    <text evidence="10">The sequence shown here is derived from an EMBL/GenBank/DDBJ whole genome shotgun (WGS) entry which is preliminary data.</text>
</comment>
<evidence type="ECO:0000256" key="3">
    <source>
        <dbReference type="ARBA" id="ARBA00023054"/>
    </source>
</evidence>
<dbReference type="EMBL" id="JACIEB010000001">
    <property type="protein sequence ID" value="MBB3980420.1"/>
    <property type="molecule type" value="Genomic_DNA"/>
</dbReference>
<keyword evidence="11" id="KW-1185">Reference proteome</keyword>
<evidence type="ECO:0000313" key="10">
    <source>
        <dbReference type="EMBL" id="MBB3980420.1"/>
    </source>
</evidence>
<dbReference type="InterPro" id="IPR058636">
    <property type="entry name" value="Beta-barrel_YknX"/>
</dbReference>
<dbReference type="Pfam" id="PF25990">
    <property type="entry name" value="Beta-barrel_YknX"/>
    <property type="match status" value="1"/>
</dbReference>
<dbReference type="PANTHER" id="PTHR32347">
    <property type="entry name" value="EFFLUX SYSTEM COMPONENT YKNX-RELATED"/>
    <property type="match status" value="1"/>
</dbReference>
<dbReference type="GO" id="GO:0016020">
    <property type="term" value="C:membrane"/>
    <property type="evidence" value="ECO:0007669"/>
    <property type="project" value="InterPro"/>
</dbReference>
<dbReference type="PANTHER" id="PTHR32347:SF14">
    <property type="entry name" value="EFFLUX SYSTEM COMPONENT YKNX-RELATED"/>
    <property type="match status" value="1"/>
</dbReference>
<dbReference type="RefSeq" id="WP_183953455.1">
    <property type="nucleotide sequence ID" value="NZ_JACIEB010000001.1"/>
</dbReference>
<evidence type="ECO:0000259" key="8">
    <source>
        <dbReference type="Pfam" id="PF25917"/>
    </source>
</evidence>
<protein>
    <submittedName>
        <fullName evidence="10">HlyD family secretion protein</fullName>
    </submittedName>
</protein>
<dbReference type="NCBIfam" id="TIGR01730">
    <property type="entry name" value="RND_mfp"/>
    <property type="match status" value="1"/>
</dbReference>
<dbReference type="SUPFAM" id="SSF111369">
    <property type="entry name" value="HlyD-like secretion proteins"/>
    <property type="match status" value="1"/>
</dbReference>
<evidence type="ECO:0000256" key="4">
    <source>
        <dbReference type="SAM" id="Coils"/>
    </source>
</evidence>
<dbReference type="Gene3D" id="2.40.50.100">
    <property type="match status" value="1"/>
</dbReference>
<feature type="coiled-coil region" evidence="4">
    <location>
        <begin position="168"/>
        <end position="202"/>
    </location>
</feature>
<comment type="similarity">
    <text evidence="2">Belongs to the membrane fusion protein (MFP) (TC 8.A.1) family.</text>
</comment>
<feature type="domain" description="Multidrug resistance protein MdtA-like barrel-sandwich hybrid" evidence="8">
    <location>
        <begin position="79"/>
        <end position="235"/>
    </location>
</feature>
<comment type="subcellular location">
    <subcellularLocation>
        <location evidence="1">Cell envelope</location>
    </subcellularLocation>
</comment>
<dbReference type="InterPro" id="IPR058625">
    <property type="entry name" value="MdtA-like_BSH"/>
</dbReference>
<organism evidence="10 11">
    <name type="scientific">Sphingobium fontiphilum</name>
    <dbReference type="NCBI Taxonomy" id="944425"/>
    <lineage>
        <taxon>Bacteria</taxon>
        <taxon>Pseudomonadati</taxon>
        <taxon>Pseudomonadota</taxon>
        <taxon>Alphaproteobacteria</taxon>
        <taxon>Sphingomonadales</taxon>
        <taxon>Sphingomonadaceae</taxon>
        <taxon>Sphingobium</taxon>
    </lineage>
</organism>
<gene>
    <name evidence="10" type="ORF">GGR44_000051</name>
</gene>
<dbReference type="Pfam" id="PF25876">
    <property type="entry name" value="HH_MFP_RND"/>
    <property type="match status" value="1"/>
</dbReference>
<feature type="transmembrane region" description="Helical" evidence="6">
    <location>
        <begin position="26"/>
        <end position="44"/>
    </location>
</feature>
<feature type="compositionally biased region" description="Low complexity" evidence="5">
    <location>
        <begin position="462"/>
        <end position="497"/>
    </location>
</feature>
<dbReference type="InterPro" id="IPR006143">
    <property type="entry name" value="RND_pump_MFP"/>
</dbReference>
<accession>A0A7W6GM53</accession>
<dbReference type="AlphaFoldDB" id="A0A7W6GM53"/>
<dbReference type="GO" id="GO:0022857">
    <property type="term" value="F:transmembrane transporter activity"/>
    <property type="evidence" value="ECO:0007669"/>
    <property type="project" value="InterPro"/>
</dbReference>
<dbReference type="Proteomes" id="UP000552757">
    <property type="component" value="Unassembled WGS sequence"/>
</dbReference>
<keyword evidence="6" id="KW-0472">Membrane</keyword>
<evidence type="ECO:0000256" key="1">
    <source>
        <dbReference type="ARBA" id="ARBA00004196"/>
    </source>
</evidence>
<keyword evidence="6" id="KW-0812">Transmembrane</keyword>
<feature type="compositionally biased region" description="Basic and acidic residues" evidence="5">
    <location>
        <begin position="499"/>
        <end position="513"/>
    </location>
</feature>
<reference evidence="10 11" key="1">
    <citation type="submission" date="2020-08" db="EMBL/GenBank/DDBJ databases">
        <title>Genomic Encyclopedia of Type Strains, Phase IV (KMG-IV): sequencing the most valuable type-strain genomes for metagenomic binning, comparative biology and taxonomic classification.</title>
        <authorList>
            <person name="Goeker M."/>
        </authorList>
    </citation>
    <scope>NUCLEOTIDE SEQUENCE [LARGE SCALE GENOMIC DNA]</scope>
    <source>
        <strain evidence="10 11">DSM 29348</strain>
    </source>
</reference>
<feature type="region of interest" description="Disordered" evidence="5">
    <location>
        <begin position="435"/>
        <end position="543"/>
    </location>
</feature>
<feature type="compositionally biased region" description="Basic and acidic residues" evidence="5">
    <location>
        <begin position="522"/>
        <end position="535"/>
    </location>
</feature>
<name>A0A7W6GM53_9SPHN</name>
<evidence type="ECO:0000259" key="7">
    <source>
        <dbReference type="Pfam" id="PF25876"/>
    </source>
</evidence>
<feature type="domain" description="Multidrug resistance protein MdtA-like alpha-helical hairpin" evidence="7">
    <location>
        <begin position="126"/>
        <end position="197"/>
    </location>
</feature>
<dbReference type="Pfam" id="PF25917">
    <property type="entry name" value="BSH_RND"/>
    <property type="match status" value="1"/>
</dbReference>
<keyword evidence="6" id="KW-1133">Transmembrane helix</keyword>
<keyword evidence="3 4" id="KW-0175">Coiled coil</keyword>
<sequence>MSNDVINDQSLDDFLGAKPQKPWRKWAIRGGIGLGLIVLLLLLSRCFGSDDKPNYATRVVRKGDLTVTVSATGNLKPINQVDVGSEQSGKITQVFVDVNDRVTKGQRLAELDTRRLSDAVEQNRAQLASAQAGVAQAQAQVALAKATLDRQLSVYQLSGGRVPSKTELDSARATHQQAIASLRAAKAQVDVARAQLSSATTNLSIAQIVSPVTGVVLSRDIEPGQTVAASFNAPVLFTIAEDLTQMEVEVSVDEADVGQVKDGQSATFAVDAFPGRTFPARITRVNVGSNASTSSSSSTTTSSSSGTVVAYTAVLSVNNADETLRPGMTASADIVTQELHDVLLVPNAALRFKPSAGKSGSGITSILPGPGRMRRGNARQVSFGAGSSQTVYVVDEEGNPKAVQVVIGASDGNRTVVTGGDLKEGMRVITGQLAAGQEAPPEDQSRDSGAKAKPGNGNVPKAADNATAAAPMSSAPKQAPAPANAPANTPTAGAAAATERPRMRDMTPERRQAFIDSMTPEQRAEWRKRREERRAAAQSTGGE</sequence>
<dbReference type="Gene3D" id="2.40.30.170">
    <property type="match status" value="1"/>
</dbReference>
<evidence type="ECO:0000256" key="6">
    <source>
        <dbReference type="SAM" id="Phobius"/>
    </source>
</evidence>
<dbReference type="GO" id="GO:0030313">
    <property type="term" value="C:cell envelope"/>
    <property type="evidence" value="ECO:0007669"/>
    <property type="project" value="UniProtKB-SubCell"/>
</dbReference>
<dbReference type="InterPro" id="IPR058624">
    <property type="entry name" value="MdtA-like_HH"/>
</dbReference>